<protein>
    <recommendedName>
        <fullName evidence="4">Peptidase C-terminal archaeal/bacterial domain-containing protein</fullName>
    </recommendedName>
</protein>
<dbReference type="AlphaFoldDB" id="G6XKG3"/>
<proteinExistence type="predicted"/>
<dbReference type="PATRIC" id="fig|1088869.3.peg.1973"/>
<dbReference type="EMBL" id="AGQV01000006">
    <property type="protein sequence ID" value="EHH67759.1"/>
    <property type="molecule type" value="Genomic_DNA"/>
</dbReference>
<dbReference type="RefSeq" id="WP_008852126.1">
    <property type="nucleotide sequence ID" value="NZ_AGQV01000006.1"/>
</dbReference>
<feature type="signal peptide" evidence="1">
    <location>
        <begin position="1"/>
        <end position="22"/>
    </location>
</feature>
<accession>G6XKG3</accession>
<organism evidence="2 3">
    <name type="scientific">Gluconobacter morbifer G707</name>
    <dbReference type="NCBI Taxonomy" id="1088869"/>
    <lineage>
        <taxon>Bacteria</taxon>
        <taxon>Pseudomonadati</taxon>
        <taxon>Pseudomonadota</taxon>
        <taxon>Alphaproteobacteria</taxon>
        <taxon>Acetobacterales</taxon>
        <taxon>Acetobacteraceae</taxon>
        <taxon>Gluconobacter</taxon>
    </lineage>
</organism>
<gene>
    <name evidence="2" type="ORF">GMO_19790</name>
</gene>
<keyword evidence="3" id="KW-1185">Reference proteome</keyword>
<feature type="chain" id="PRO_5003489814" description="Peptidase C-terminal archaeal/bacterial domain-containing protein" evidence="1">
    <location>
        <begin position="23"/>
        <end position="130"/>
    </location>
</feature>
<evidence type="ECO:0000256" key="1">
    <source>
        <dbReference type="SAM" id="SignalP"/>
    </source>
</evidence>
<evidence type="ECO:0000313" key="2">
    <source>
        <dbReference type="EMBL" id="EHH67759.1"/>
    </source>
</evidence>
<dbReference type="OrthoDB" id="964913at2"/>
<dbReference type="Gene3D" id="2.60.120.380">
    <property type="match status" value="1"/>
</dbReference>
<comment type="caution">
    <text evidence="2">The sequence shown here is derived from an EMBL/GenBank/DDBJ whole genome shotgun (WGS) entry which is preliminary data.</text>
</comment>
<reference evidence="2 3" key="1">
    <citation type="submission" date="2011-10" db="EMBL/GenBank/DDBJ databases">
        <title>Genome sequence of Gluconobacter morbifer G707, isolated from Drosophila gut.</title>
        <authorList>
            <person name="Lee W.-J."/>
            <person name="Kim E.-K."/>
        </authorList>
    </citation>
    <scope>NUCLEOTIDE SEQUENCE [LARGE SCALE GENOMIC DNA]</scope>
    <source>
        <strain evidence="2 3">G707</strain>
    </source>
</reference>
<sequence length="130" mass="14154">MRLLISATVLATSLLTSIPVRASPLTLHFPPYTNGTTVSGTVQGTEMNRYFLSLKTGQRIIAHIHSSNTRVFVLLRDPNGDVLSDSSQNHMPNNLAVSLAPMDGLYSLEVFLYHATSQQPAPYTLGVTAR</sequence>
<name>G6XKG3_9PROT</name>
<evidence type="ECO:0000313" key="3">
    <source>
        <dbReference type="Proteomes" id="UP000004949"/>
    </source>
</evidence>
<evidence type="ECO:0008006" key="4">
    <source>
        <dbReference type="Google" id="ProtNLM"/>
    </source>
</evidence>
<dbReference type="Proteomes" id="UP000004949">
    <property type="component" value="Unassembled WGS sequence"/>
</dbReference>
<keyword evidence="1" id="KW-0732">Signal</keyword>